<name>A0AAW8UN36_ENTCA</name>
<keyword evidence="1" id="KW-0238">DNA-binding</keyword>
<protein>
    <submittedName>
        <fullName evidence="1">DNA-binding protein</fullName>
    </submittedName>
</protein>
<dbReference type="InterPro" id="IPR036388">
    <property type="entry name" value="WH-like_DNA-bd_sf"/>
</dbReference>
<dbReference type="Proteomes" id="UP001268896">
    <property type="component" value="Unassembled WGS sequence"/>
</dbReference>
<comment type="caution">
    <text evidence="1">The sequence shown here is derived from an EMBL/GenBank/DDBJ whole genome shotgun (WGS) entry which is preliminary data.</text>
</comment>
<dbReference type="RefSeq" id="WP_311904378.1">
    <property type="nucleotide sequence ID" value="NZ_JARQDV010000010.1"/>
</dbReference>
<evidence type="ECO:0000313" key="2">
    <source>
        <dbReference type="Proteomes" id="UP001268896"/>
    </source>
</evidence>
<dbReference type="GO" id="GO:0003677">
    <property type="term" value="F:DNA binding"/>
    <property type="evidence" value="ECO:0007669"/>
    <property type="project" value="UniProtKB-KW"/>
</dbReference>
<dbReference type="Gene3D" id="1.10.10.10">
    <property type="entry name" value="Winged helix-like DNA-binding domain superfamily/Winged helix DNA-binding domain"/>
    <property type="match status" value="1"/>
</dbReference>
<accession>A0AAW8UN36</accession>
<sequence length="87" mass="10194">MQNIEESITSWRKEEFRQALSMFEKAISLATTQNDVVKQKDCALFFEVSVNTLKDWVRQGAPEIRLESGMPMYSKKAITEWLLQHQK</sequence>
<organism evidence="1 2">
    <name type="scientific">Enterococcus casseliflavus</name>
    <name type="common">Enterococcus flavescens</name>
    <dbReference type="NCBI Taxonomy" id="37734"/>
    <lineage>
        <taxon>Bacteria</taxon>
        <taxon>Bacillati</taxon>
        <taxon>Bacillota</taxon>
        <taxon>Bacilli</taxon>
        <taxon>Lactobacillales</taxon>
        <taxon>Enterococcaceae</taxon>
        <taxon>Enterococcus</taxon>
    </lineage>
</organism>
<dbReference type="InterPro" id="IPR009061">
    <property type="entry name" value="DNA-bd_dom_put_sf"/>
</dbReference>
<gene>
    <name evidence="1" type="ORF">P7I32_13540</name>
</gene>
<reference evidence="1" key="1">
    <citation type="submission" date="2023-03" db="EMBL/GenBank/DDBJ databases">
        <authorList>
            <person name="Shen W."/>
            <person name="Cai J."/>
        </authorList>
    </citation>
    <scope>NUCLEOTIDE SEQUENCE</scope>
    <source>
        <strain evidence="1">K72-2</strain>
    </source>
</reference>
<evidence type="ECO:0000313" key="1">
    <source>
        <dbReference type="EMBL" id="MDT2965634.1"/>
    </source>
</evidence>
<dbReference type="SUPFAM" id="SSF46955">
    <property type="entry name" value="Putative DNA-binding domain"/>
    <property type="match status" value="1"/>
</dbReference>
<dbReference type="EMBL" id="JARQDV010000010">
    <property type="protein sequence ID" value="MDT2965634.1"/>
    <property type="molecule type" value="Genomic_DNA"/>
</dbReference>
<dbReference type="AlphaFoldDB" id="A0AAW8UN36"/>
<proteinExistence type="predicted"/>